<dbReference type="EMBL" id="CP095071">
    <property type="protein sequence ID" value="UOQ86880.1"/>
    <property type="molecule type" value="Genomic_DNA"/>
</dbReference>
<dbReference type="PANTHER" id="PTHR33434:SF2">
    <property type="entry name" value="FATTY ACID-BINDING PROTEIN TM_1468"/>
    <property type="match status" value="1"/>
</dbReference>
<evidence type="ECO:0000313" key="2">
    <source>
        <dbReference type="EMBL" id="UOQ86880.1"/>
    </source>
</evidence>
<keyword evidence="1" id="KW-0446">Lipid-binding</keyword>
<evidence type="ECO:0000313" key="3">
    <source>
        <dbReference type="Proteomes" id="UP000831537"/>
    </source>
</evidence>
<dbReference type="Gene3D" id="3.30.1180.10">
    <property type="match status" value="1"/>
</dbReference>
<dbReference type="NCBIfam" id="TIGR00762">
    <property type="entry name" value="DegV"/>
    <property type="match status" value="1"/>
</dbReference>
<dbReference type="InterPro" id="IPR003797">
    <property type="entry name" value="DegV"/>
</dbReference>
<dbReference type="RefSeq" id="WP_244747254.1">
    <property type="nucleotide sequence ID" value="NZ_CP095071.1"/>
</dbReference>
<protein>
    <submittedName>
        <fullName evidence="2">DegV family protein</fullName>
    </submittedName>
</protein>
<dbReference type="SUPFAM" id="SSF82549">
    <property type="entry name" value="DAK1/DegV-like"/>
    <property type="match status" value="1"/>
</dbReference>
<sequence>MKLAFVFDSTVLIPEYVPFDYCIVPLHITFQEEHGKTTVPSDHKNIYQSIREASNIPKTAQPSPQAFAEAFADLAEKGYDTIVTITMSSELSGTYNSSSIAEVPDSLNVYMIDSKYVSYPIYDMALRIHQLALEDEKNVSEIVEQARDWHQDYQSIICVNSLENLRQSGRMNRFTYLIGSKLHIKPVVEIKNGKLSLVKKIRTINHAIDYAISTIPNHIKVLYILHCDDEKVALEIKKRLFKDGKKPEIIVDKLTPIIGIHGGIGSFALAYRK</sequence>
<keyword evidence="3" id="KW-1185">Reference proteome</keyword>
<dbReference type="Pfam" id="PF02645">
    <property type="entry name" value="DegV"/>
    <property type="match status" value="1"/>
</dbReference>
<dbReference type="InterPro" id="IPR043168">
    <property type="entry name" value="DegV_C"/>
</dbReference>
<organism evidence="2 3">
    <name type="scientific">Gracilibacillus salinarum</name>
    <dbReference type="NCBI Taxonomy" id="2932255"/>
    <lineage>
        <taxon>Bacteria</taxon>
        <taxon>Bacillati</taxon>
        <taxon>Bacillota</taxon>
        <taxon>Bacilli</taxon>
        <taxon>Bacillales</taxon>
        <taxon>Bacillaceae</taxon>
        <taxon>Gracilibacillus</taxon>
    </lineage>
</organism>
<dbReference type="Gene3D" id="3.40.50.10170">
    <property type="match status" value="1"/>
</dbReference>
<dbReference type="InterPro" id="IPR050270">
    <property type="entry name" value="DegV_domain_contain"/>
</dbReference>
<dbReference type="PANTHER" id="PTHR33434">
    <property type="entry name" value="DEGV DOMAIN-CONTAINING PROTEIN DR_1986-RELATED"/>
    <property type="match status" value="1"/>
</dbReference>
<dbReference type="PROSITE" id="PS51482">
    <property type="entry name" value="DEGV"/>
    <property type="match status" value="1"/>
</dbReference>
<name>A0ABY4GRW9_9BACI</name>
<accession>A0ABY4GRW9</accession>
<proteinExistence type="predicted"/>
<reference evidence="2 3" key="1">
    <citation type="submission" date="2022-04" db="EMBL/GenBank/DDBJ databases">
        <title>Gracilibacillus sp. isolated from saltern.</title>
        <authorList>
            <person name="Won M."/>
            <person name="Lee C.-M."/>
            <person name="Woen H.-Y."/>
            <person name="Kwon S.-W."/>
        </authorList>
    </citation>
    <scope>NUCLEOTIDE SEQUENCE [LARGE SCALE GENOMIC DNA]</scope>
    <source>
        <strain evidence="2 3">SSPM10-3</strain>
    </source>
</reference>
<evidence type="ECO:0000256" key="1">
    <source>
        <dbReference type="ARBA" id="ARBA00023121"/>
    </source>
</evidence>
<gene>
    <name evidence="2" type="ORF">MUN87_08340</name>
</gene>
<dbReference type="Proteomes" id="UP000831537">
    <property type="component" value="Chromosome"/>
</dbReference>